<dbReference type="InterPro" id="IPR023696">
    <property type="entry name" value="Ureohydrolase_dom_sf"/>
</dbReference>
<protein>
    <submittedName>
        <fullName evidence="5">Agmatinase</fullName>
    </submittedName>
</protein>
<sequence>MIDLKNFDPNAAGNPQLNIFGLPFSEEEAQLVIQPVPWEATIGVYPGTARCIESVMRHSIHIDLHWKEDPTAWKKGIHMREINNKLLLKSDYLRKEAELLVDYTCRGQEVCQNSFMNKNLKEINAGGLYLNEWIYDRAIDIINKGKIPGLLGGDHSISQGIVKALGEKHDNFAILQIDAHCELRKTYEGFHFSHACVMRNILEETPQVEKLIQVATRDYCEEEFDYLEANKNRIKTFFDDDIKDAIYEGKTWRDIAQDIVNQLPELTYLSLDIDGLDPKYCPSTNTPVIGGLEYSQISYLLKLMRQQNKKLIGFDLCQIGNGRIGTDAQNGAYILWDLCNQILKNNYLN</sequence>
<dbReference type="PANTHER" id="PTHR11358:SF26">
    <property type="entry name" value="GUANIDINO ACID HYDROLASE, MITOCHONDRIAL"/>
    <property type="match status" value="1"/>
</dbReference>
<evidence type="ECO:0000313" key="6">
    <source>
        <dbReference type="Proteomes" id="UP000292424"/>
    </source>
</evidence>
<evidence type="ECO:0000313" key="5">
    <source>
        <dbReference type="EMBL" id="QES87426.1"/>
    </source>
</evidence>
<gene>
    <name evidence="5" type="ORF">E0W69_001690</name>
</gene>
<dbReference type="InterPro" id="IPR006035">
    <property type="entry name" value="Ureohydrolase"/>
</dbReference>
<accession>A0A5P2FVA9</accession>
<name>A0A5P2FVA9_9BACT</name>
<proteinExistence type="inferred from homology"/>
<dbReference type="GO" id="GO:0046872">
    <property type="term" value="F:metal ion binding"/>
    <property type="evidence" value="ECO:0007669"/>
    <property type="project" value="UniProtKB-KW"/>
</dbReference>
<dbReference type="Gene3D" id="3.40.800.10">
    <property type="entry name" value="Ureohydrolase domain"/>
    <property type="match status" value="1"/>
</dbReference>
<evidence type="ECO:0000256" key="1">
    <source>
        <dbReference type="ARBA" id="ARBA00009227"/>
    </source>
</evidence>
<evidence type="ECO:0000256" key="3">
    <source>
        <dbReference type="ARBA" id="ARBA00022801"/>
    </source>
</evidence>
<keyword evidence="2" id="KW-0479">Metal-binding</keyword>
<keyword evidence="6" id="KW-1185">Reference proteome</keyword>
<evidence type="ECO:0000256" key="2">
    <source>
        <dbReference type="ARBA" id="ARBA00022723"/>
    </source>
</evidence>
<dbReference type="RefSeq" id="WP_131328303.1">
    <property type="nucleotide sequence ID" value="NZ_CP044016.1"/>
</dbReference>
<dbReference type="SUPFAM" id="SSF52768">
    <property type="entry name" value="Arginase/deacetylase"/>
    <property type="match status" value="1"/>
</dbReference>
<dbReference type="GO" id="GO:0033389">
    <property type="term" value="P:putrescine biosynthetic process from arginine, via agmatine"/>
    <property type="evidence" value="ECO:0007669"/>
    <property type="project" value="TreeGrafter"/>
</dbReference>
<dbReference type="InterPro" id="IPR020855">
    <property type="entry name" value="Ureohydrolase_Mn_BS"/>
</dbReference>
<dbReference type="PRINTS" id="PR00116">
    <property type="entry name" value="ARGINASE"/>
</dbReference>
<dbReference type="PANTHER" id="PTHR11358">
    <property type="entry name" value="ARGINASE/AGMATINASE"/>
    <property type="match status" value="1"/>
</dbReference>
<dbReference type="Proteomes" id="UP000292424">
    <property type="component" value="Chromosome"/>
</dbReference>
<dbReference type="Pfam" id="PF00491">
    <property type="entry name" value="Arginase"/>
    <property type="match status" value="1"/>
</dbReference>
<keyword evidence="3 4" id="KW-0378">Hydrolase</keyword>
<dbReference type="KEGG" id="arac:E0W69_001690"/>
<organism evidence="5 6">
    <name type="scientific">Rhizosphaericola mali</name>
    <dbReference type="NCBI Taxonomy" id="2545455"/>
    <lineage>
        <taxon>Bacteria</taxon>
        <taxon>Pseudomonadati</taxon>
        <taxon>Bacteroidota</taxon>
        <taxon>Chitinophagia</taxon>
        <taxon>Chitinophagales</taxon>
        <taxon>Chitinophagaceae</taxon>
        <taxon>Rhizosphaericola</taxon>
    </lineage>
</organism>
<dbReference type="PROSITE" id="PS01053">
    <property type="entry name" value="ARGINASE_1"/>
    <property type="match status" value="1"/>
</dbReference>
<evidence type="ECO:0000256" key="4">
    <source>
        <dbReference type="RuleBase" id="RU003684"/>
    </source>
</evidence>
<reference evidence="5 6" key="1">
    <citation type="submission" date="2019-09" db="EMBL/GenBank/DDBJ databases">
        <title>Complete genome sequence of Arachidicoccus sp. B3-10 isolated from apple orchard soil.</title>
        <authorList>
            <person name="Kim H.S."/>
            <person name="Han K.-I."/>
            <person name="Suh M.K."/>
            <person name="Lee K.C."/>
            <person name="Eom M.K."/>
            <person name="Kim J.-S."/>
            <person name="Kang S.W."/>
            <person name="Sin Y."/>
            <person name="Lee J.-S."/>
        </authorList>
    </citation>
    <scope>NUCLEOTIDE SEQUENCE [LARGE SCALE GENOMIC DNA]</scope>
    <source>
        <strain evidence="5 6">B3-10</strain>
    </source>
</reference>
<dbReference type="EMBL" id="CP044016">
    <property type="protein sequence ID" value="QES87426.1"/>
    <property type="molecule type" value="Genomic_DNA"/>
</dbReference>
<comment type="similarity">
    <text evidence="1">Belongs to the arginase family. Agmatinase subfamily.</text>
</comment>
<dbReference type="OrthoDB" id="9788689at2"/>
<dbReference type="PROSITE" id="PS51409">
    <property type="entry name" value="ARGINASE_2"/>
    <property type="match status" value="1"/>
</dbReference>
<dbReference type="GO" id="GO:0008783">
    <property type="term" value="F:agmatinase activity"/>
    <property type="evidence" value="ECO:0007669"/>
    <property type="project" value="TreeGrafter"/>
</dbReference>
<dbReference type="AlphaFoldDB" id="A0A5P2FVA9"/>